<dbReference type="SUPFAM" id="SSF49309">
    <property type="entry name" value="Transglutaminase, two C-terminal domains"/>
    <property type="match status" value="2"/>
</dbReference>
<dbReference type="FunFam" id="2.60.40.10:FF:003348">
    <property type="entry name" value="Transglutaminase 1"/>
    <property type="match status" value="1"/>
</dbReference>
<organism evidence="4">
    <name type="scientific">Paracentrotus lividus</name>
    <name type="common">Common sea urchin</name>
    <dbReference type="NCBI Taxonomy" id="7656"/>
    <lineage>
        <taxon>Eukaryota</taxon>
        <taxon>Metazoa</taxon>
        <taxon>Echinodermata</taxon>
        <taxon>Eleutherozoa</taxon>
        <taxon>Echinozoa</taxon>
        <taxon>Echinoidea</taxon>
        <taxon>Euechinoidea</taxon>
        <taxon>Echinacea</taxon>
        <taxon>Camarodonta</taxon>
        <taxon>Echinidea</taxon>
        <taxon>Echinidae</taxon>
        <taxon>Paracentrotus</taxon>
    </lineage>
</organism>
<dbReference type="InterPro" id="IPR001102">
    <property type="entry name" value="Transglutaminase_N"/>
</dbReference>
<dbReference type="PIRSF" id="PIRSF000459">
    <property type="entry name" value="TGM_EBP42"/>
    <property type="match status" value="1"/>
</dbReference>
<comment type="similarity">
    <text evidence="1">Belongs to the transglutaminase superfamily. Transglutaminase family.</text>
</comment>
<dbReference type="FunFam" id="3.90.260.10:FF:000002">
    <property type="entry name" value="Erythrocyte membrane protein band 4.2"/>
    <property type="match status" value="1"/>
</dbReference>
<feature type="active site" evidence="2">
    <location>
        <position position="406"/>
    </location>
</feature>
<dbReference type="Gene3D" id="3.90.260.10">
    <property type="entry name" value="Transglutaminase-like"/>
    <property type="match status" value="1"/>
</dbReference>
<dbReference type="InterPro" id="IPR036985">
    <property type="entry name" value="Transglutaminase-like_sf"/>
</dbReference>
<accession>Q8T316</accession>
<dbReference type="GO" id="GO:0003810">
    <property type="term" value="F:protein-glutamine gamma-glutamyltransferase activity"/>
    <property type="evidence" value="ECO:0007669"/>
    <property type="project" value="InterPro"/>
</dbReference>
<evidence type="ECO:0000256" key="1">
    <source>
        <dbReference type="ARBA" id="ARBA00005968"/>
    </source>
</evidence>
<dbReference type="InterPro" id="IPR013783">
    <property type="entry name" value="Ig-like_fold"/>
</dbReference>
<dbReference type="Pfam" id="PF00927">
    <property type="entry name" value="Transglut_C"/>
    <property type="match status" value="2"/>
</dbReference>
<dbReference type="InterPro" id="IPR023608">
    <property type="entry name" value="Transglutaminase_animal"/>
</dbReference>
<dbReference type="SMART" id="SM00460">
    <property type="entry name" value="TGc"/>
    <property type="match status" value="1"/>
</dbReference>
<dbReference type="Pfam" id="PF00868">
    <property type="entry name" value="Transglut_N"/>
    <property type="match status" value="1"/>
</dbReference>
<dbReference type="SUPFAM" id="SSF81296">
    <property type="entry name" value="E set domains"/>
    <property type="match status" value="1"/>
</dbReference>
<protein>
    <submittedName>
        <fullName evidence="4">Transglutaminase-like protein</fullName>
    </submittedName>
</protein>
<dbReference type="PANTHER" id="PTHR11590:SF40">
    <property type="entry name" value="HEMOCYTE PROTEIN-GLUTAMINE GAMMA-GLUTAMYLTRANSFERASE-LIKE PROTEIN"/>
    <property type="match status" value="1"/>
</dbReference>
<dbReference type="FunFam" id="2.60.40.10:FF:000171">
    <property type="entry name" value="protein-glutamine gamma-glutamyltransferase 6"/>
    <property type="match status" value="1"/>
</dbReference>
<dbReference type="PANTHER" id="PTHR11590">
    <property type="entry name" value="PROTEIN-GLUTAMINE GAMMA-GLUTAMYLTRANSFERASE"/>
    <property type="match status" value="1"/>
</dbReference>
<feature type="active site" evidence="2">
    <location>
        <position position="383"/>
    </location>
</feature>
<dbReference type="InterPro" id="IPR002931">
    <property type="entry name" value="Transglutaminase-like"/>
</dbReference>
<dbReference type="FunFam" id="2.60.40.10:FF:000090">
    <property type="entry name" value="Protein-glutamine gamma-glutamyltransferase 2"/>
    <property type="match status" value="1"/>
</dbReference>
<dbReference type="SUPFAM" id="SSF54001">
    <property type="entry name" value="Cysteine proteinases"/>
    <property type="match status" value="1"/>
</dbReference>
<dbReference type="AlphaFoldDB" id="Q8T316"/>
<dbReference type="InterPro" id="IPR038765">
    <property type="entry name" value="Papain-like_cys_pep_sf"/>
</dbReference>
<dbReference type="InterPro" id="IPR008958">
    <property type="entry name" value="Transglutaminase_C"/>
</dbReference>
<dbReference type="Gene3D" id="2.60.40.10">
    <property type="entry name" value="Immunoglobulins"/>
    <property type="match status" value="3"/>
</dbReference>
<dbReference type="Pfam" id="PF01841">
    <property type="entry name" value="Transglut_core"/>
    <property type="match status" value="1"/>
</dbReference>
<reference evidence="4" key="1">
    <citation type="journal article" date="2004" name="J. Biol. Chem.">
        <title>Characterization of sea urchin transglutaminase, a protein regulated by guanine/adenine nucleotides.</title>
        <authorList>
            <person name="Zanetti L."/>
            <person name="Ristoratore F."/>
            <person name="Bertoni A."/>
            <person name="Cariello L."/>
        </authorList>
    </citation>
    <scope>NUCLEOTIDE SEQUENCE</scope>
</reference>
<dbReference type="EMBL" id="AJ439609">
    <property type="protein sequence ID" value="CAD28789.1"/>
    <property type="molecule type" value="mRNA"/>
</dbReference>
<evidence type="ECO:0000313" key="4">
    <source>
        <dbReference type="EMBL" id="CAD28789.1"/>
    </source>
</evidence>
<proteinExistence type="evidence at transcript level"/>
<evidence type="ECO:0000259" key="3">
    <source>
        <dbReference type="SMART" id="SM00460"/>
    </source>
</evidence>
<evidence type="ECO:0000256" key="2">
    <source>
        <dbReference type="PIRSR" id="PIRSR000459-1"/>
    </source>
</evidence>
<sequence>MVRRSSRSRRTTSRFGYSARFEPYSTRRASKLVPAAGRRNVSTEPIVIQKAKETVKQLKVTSLDLCNAANKKAHHTDEYEVEQLIVRRGQVMDISVTFDRAYNSSKDTLSLELLMGSRPSVAAGSRVPIDLVTRAPPPDDFGLQVVGSSGNKVTLKLHLACDALIGEYELVVCTQTEQEDEYRYEHDEDLIILFNPWCKKDDVYMEIADWRKEYVMNEDGVYFYGTSTNIGSSPWYQGQFEEVALECALYLLKKSSMTHRHRSSPVEVCRVLSALVNAQDDDGVLVGNWSGDYSDGIEPTAWNGSISILSQYMKTESPVEYGQCWVFGSLLTTLCRTLGIPCRTITNFESAHDSDTNLTLDYHFNEEGDPLEDMNDDSIWNFHVWNDVWMARPDLPEGYGGWQALDATPQETSHGAFRMGPASLKAIKQGHVYLDYDTKFAFAEVNAETVYWTVPENTRQAPQVITTDPEGVGMKISTKSVLKETRNDITDEYKYREGTSLERIAVYNASRYVKKNKNFRQDIKQDVEFKVVLAEGTMIGQDFAVKVVATNKSDAKRTGSVTLTGSTVFYTGVRKTKVYSSRRTFSMKPGETETETFTVDAADYMPELTEYAGFTFFVMSSVTQTKQVFSTQKDFVLNKPKLALDTSDVVKVGQPFHLSITFTNPLDQAIKNGMFRIEGPGIDGFRADKFRMIQPNETVTHKVKLVPKRAGNRKFLANFSSDVLIALKGSTTLNVSA</sequence>
<feature type="active site" evidence="2">
    <location>
        <position position="324"/>
    </location>
</feature>
<dbReference type="InterPro" id="IPR036238">
    <property type="entry name" value="Transglutaminase_C_sf"/>
</dbReference>
<dbReference type="InterPro" id="IPR050779">
    <property type="entry name" value="Transglutaminase"/>
</dbReference>
<feature type="domain" description="Transglutaminase-like" evidence="3">
    <location>
        <begin position="316"/>
        <end position="409"/>
    </location>
</feature>
<name>Q8T316_PARLI</name>
<dbReference type="InterPro" id="IPR014756">
    <property type="entry name" value="Ig_E-set"/>
</dbReference>
<dbReference type="BRENDA" id="2.3.2.13">
    <property type="organism ID" value="4528"/>
</dbReference>